<dbReference type="InterPro" id="IPR028987">
    <property type="entry name" value="ATP_synth_B-like_membr_sf"/>
</dbReference>
<organism evidence="18 19">
    <name type="scientific">Natronospira bacteriovora</name>
    <dbReference type="NCBI Taxonomy" id="3069753"/>
    <lineage>
        <taxon>Bacteria</taxon>
        <taxon>Pseudomonadati</taxon>
        <taxon>Pseudomonadota</taxon>
        <taxon>Gammaproteobacteria</taxon>
        <taxon>Natronospirales</taxon>
        <taxon>Natronospiraceae</taxon>
        <taxon>Natronospira</taxon>
    </lineage>
</organism>
<evidence type="ECO:0000256" key="12">
    <source>
        <dbReference type="ARBA" id="ARBA00025614"/>
    </source>
</evidence>
<dbReference type="Gene3D" id="1.20.5.620">
    <property type="entry name" value="F1F0 ATP synthase subunit B, membrane domain"/>
    <property type="match status" value="1"/>
</dbReference>
<evidence type="ECO:0000256" key="8">
    <source>
        <dbReference type="ARBA" id="ARBA00023065"/>
    </source>
</evidence>
<evidence type="ECO:0000256" key="14">
    <source>
        <dbReference type="ARBA" id="ARBA00037847"/>
    </source>
</evidence>
<proteinExistence type="inferred from homology"/>
<evidence type="ECO:0000313" key="19">
    <source>
        <dbReference type="Proteomes" id="UP001239019"/>
    </source>
</evidence>
<feature type="coiled-coil region" evidence="17">
    <location>
        <begin position="47"/>
        <end position="126"/>
    </location>
</feature>
<gene>
    <name evidence="15" type="primary">atpF</name>
    <name evidence="18" type="ORF">RBH19_07555</name>
</gene>
<evidence type="ECO:0000256" key="13">
    <source>
        <dbReference type="ARBA" id="ARBA00026054"/>
    </source>
</evidence>
<sequence length="156" mass="17524">MNLNATILGQIVTFAILVWLTLKFVWPPLVEAMRERREKIAEGLAAAEKGNKALEEASTETERLIREAREQSSEIIAQANRRSTEMIEEAKAEARREGERLLENARAQIEQDVARARAELRQEVAELTVLGAGRILGREVDAKAHGELLDRLAKEL</sequence>
<keyword evidence="3 15" id="KW-1003">Cell membrane</keyword>
<evidence type="ECO:0000256" key="2">
    <source>
        <dbReference type="ARBA" id="ARBA00022448"/>
    </source>
</evidence>
<evidence type="ECO:0000256" key="9">
    <source>
        <dbReference type="ARBA" id="ARBA00023136"/>
    </source>
</evidence>
<evidence type="ECO:0000256" key="15">
    <source>
        <dbReference type="HAMAP-Rule" id="MF_01398"/>
    </source>
</evidence>
<keyword evidence="10 15" id="KW-0066">ATP synthesis</keyword>
<dbReference type="InterPro" id="IPR050059">
    <property type="entry name" value="ATP_synthase_B_chain"/>
</dbReference>
<dbReference type="NCBIfam" id="TIGR01144">
    <property type="entry name" value="ATP_synt_b"/>
    <property type="match status" value="1"/>
</dbReference>
<evidence type="ECO:0000256" key="10">
    <source>
        <dbReference type="ARBA" id="ARBA00023310"/>
    </source>
</evidence>
<feature type="transmembrane region" description="Helical" evidence="15">
    <location>
        <begin position="6"/>
        <end position="26"/>
    </location>
</feature>
<comment type="function">
    <text evidence="12">Component of the F(0) channel, it forms part of the peripheral stalk, linking F(1) to F(0). The b'-subunit is a diverged and duplicated form of b found in plants and photosynthetic bacteria.</text>
</comment>
<evidence type="ECO:0000256" key="6">
    <source>
        <dbReference type="ARBA" id="ARBA00022781"/>
    </source>
</evidence>
<dbReference type="SUPFAM" id="SSF81573">
    <property type="entry name" value="F1F0 ATP synthase subunit B, membrane domain"/>
    <property type="match status" value="1"/>
</dbReference>
<dbReference type="InterPro" id="IPR002146">
    <property type="entry name" value="ATP_synth_b/b'su_bac/chlpt"/>
</dbReference>
<evidence type="ECO:0000256" key="4">
    <source>
        <dbReference type="ARBA" id="ARBA00022547"/>
    </source>
</evidence>
<dbReference type="HAMAP" id="MF_01398">
    <property type="entry name" value="ATP_synth_b_bprime"/>
    <property type="match status" value="1"/>
</dbReference>
<reference evidence="18 19" key="1">
    <citation type="submission" date="2023-08" db="EMBL/GenBank/DDBJ databases">
        <title>Whole-genome sequencing of halo(alkali)philic microorganisms from hypersaline lakes.</title>
        <authorList>
            <person name="Sorokin D.Y."/>
            <person name="Abbas B."/>
            <person name="Merkel A.Y."/>
        </authorList>
    </citation>
    <scope>NUCLEOTIDE SEQUENCE [LARGE SCALE GENOMIC DNA]</scope>
    <source>
        <strain evidence="18 19">AB-CW4</strain>
    </source>
</reference>
<evidence type="ECO:0000256" key="5">
    <source>
        <dbReference type="ARBA" id="ARBA00022692"/>
    </source>
</evidence>
<keyword evidence="4 15" id="KW-0138">CF(0)</keyword>
<accession>A0ABU0W6U2</accession>
<dbReference type="PANTHER" id="PTHR33445">
    <property type="entry name" value="ATP SYNTHASE SUBUNIT B', CHLOROPLASTIC"/>
    <property type="match status" value="1"/>
</dbReference>
<dbReference type="Proteomes" id="UP001239019">
    <property type="component" value="Unassembled WGS sequence"/>
</dbReference>
<evidence type="ECO:0000256" key="7">
    <source>
        <dbReference type="ARBA" id="ARBA00022989"/>
    </source>
</evidence>
<keyword evidence="5 15" id="KW-0812">Transmembrane</keyword>
<evidence type="ECO:0000256" key="16">
    <source>
        <dbReference type="RuleBase" id="RU003848"/>
    </source>
</evidence>
<keyword evidence="9 15" id="KW-0472">Membrane</keyword>
<comment type="function">
    <text evidence="11 15">F(1)F(0) ATP synthase produces ATP from ADP in the presence of a proton or sodium gradient. F-type ATPases consist of two structural domains, F(1) containing the extramembraneous catalytic core and F(0) containing the membrane proton channel, linked together by a central stalk and a peripheral stalk. During catalysis, ATP synthesis in the catalytic domain of F(1) is coupled via a rotary mechanism of the central stalk subunits to proton translocation.</text>
</comment>
<protein>
    <recommendedName>
        <fullName evidence="15">ATP synthase subunit b</fullName>
    </recommendedName>
    <alternativeName>
        <fullName evidence="15">ATP synthase F(0) sector subunit b</fullName>
    </alternativeName>
    <alternativeName>
        <fullName evidence="15">ATPase subunit I</fullName>
    </alternativeName>
    <alternativeName>
        <fullName evidence="15">F-type ATPase subunit b</fullName>
        <shortName evidence="15">F-ATPase subunit b</shortName>
    </alternativeName>
</protein>
<comment type="similarity">
    <text evidence="1 15 16">Belongs to the ATPase B chain family.</text>
</comment>
<dbReference type="CDD" id="cd06503">
    <property type="entry name" value="ATP-synt_Fo_b"/>
    <property type="match status" value="1"/>
</dbReference>
<dbReference type="Pfam" id="PF00430">
    <property type="entry name" value="ATP-synt_B"/>
    <property type="match status" value="1"/>
</dbReference>
<evidence type="ECO:0000256" key="3">
    <source>
        <dbReference type="ARBA" id="ARBA00022475"/>
    </source>
</evidence>
<keyword evidence="17" id="KW-0175">Coiled coil</keyword>
<dbReference type="NCBIfam" id="NF004411">
    <property type="entry name" value="PRK05759.1-2"/>
    <property type="match status" value="1"/>
</dbReference>
<evidence type="ECO:0000313" key="18">
    <source>
        <dbReference type="EMBL" id="MDQ2069724.1"/>
    </source>
</evidence>
<keyword evidence="7 15" id="KW-1133">Transmembrane helix</keyword>
<dbReference type="PANTHER" id="PTHR33445:SF1">
    <property type="entry name" value="ATP SYNTHASE SUBUNIT B"/>
    <property type="match status" value="1"/>
</dbReference>
<comment type="subcellular location">
    <subcellularLocation>
        <location evidence="15">Cell membrane</location>
        <topology evidence="15">Single-pass membrane protein</topology>
    </subcellularLocation>
    <subcellularLocation>
        <location evidence="14">Endomembrane system</location>
        <topology evidence="14">Single-pass membrane protein</topology>
    </subcellularLocation>
</comment>
<comment type="subunit">
    <text evidence="15">F-type ATPases have 2 components, F(1) - the catalytic core - and F(0) - the membrane proton channel. F(1) has five subunits: alpha(3), beta(3), gamma(1), delta(1), epsilon(1). F(0) has three main subunits: a(1), b(2) and c(10-14). The alpha and beta chains form an alternating ring which encloses part of the gamma chain. F(1) is attached to F(0) by a central stalk formed by the gamma and epsilon chains, while a peripheral stalk is formed by the delta and b chains.</text>
</comment>
<name>A0ABU0W6U2_9GAMM</name>
<keyword evidence="8 15" id="KW-0406">Ion transport</keyword>
<evidence type="ECO:0000256" key="11">
    <source>
        <dbReference type="ARBA" id="ARBA00025198"/>
    </source>
</evidence>
<dbReference type="RefSeq" id="WP_306728224.1">
    <property type="nucleotide sequence ID" value="NZ_JAVDDT010000004.1"/>
</dbReference>
<comment type="subunit">
    <text evidence="13">F-type ATPases have 2 components, F(1) - the catalytic core - and F(0) - the membrane proton channel. F(1) has five subunits: alpha(3), beta(3), gamma(1), delta(1), epsilon(1). F(0) has four main subunits: a(1), b(2) and c(10-14). The alpha and beta chains form an alternating ring which encloses part of the gamma chain. F(1) is attached to F(0) by a central stalk formed by the gamma and epsilon chains, while a peripheral stalk is formed by the delta and b chains.</text>
</comment>
<evidence type="ECO:0000256" key="17">
    <source>
        <dbReference type="SAM" id="Coils"/>
    </source>
</evidence>
<comment type="caution">
    <text evidence="18">The sequence shown here is derived from an EMBL/GenBank/DDBJ whole genome shotgun (WGS) entry which is preliminary data.</text>
</comment>
<evidence type="ECO:0000256" key="1">
    <source>
        <dbReference type="ARBA" id="ARBA00005513"/>
    </source>
</evidence>
<dbReference type="InterPro" id="IPR005864">
    <property type="entry name" value="ATP_synth_F0_bsu_bac"/>
</dbReference>
<dbReference type="EMBL" id="JAVDDT010000004">
    <property type="protein sequence ID" value="MDQ2069724.1"/>
    <property type="molecule type" value="Genomic_DNA"/>
</dbReference>
<keyword evidence="2 15" id="KW-0813">Transport</keyword>
<keyword evidence="6 15" id="KW-0375">Hydrogen ion transport</keyword>
<keyword evidence="19" id="KW-1185">Reference proteome</keyword>